<feature type="non-terminal residue" evidence="1">
    <location>
        <position position="1"/>
    </location>
</feature>
<proteinExistence type="predicted"/>
<accession>A0A034WGU0</accession>
<evidence type="ECO:0008006" key="2">
    <source>
        <dbReference type="Google" id="ProtNLM"/>
    </source>
</evidence>
<sequence length="180" mass="20272">SRLASTCFIFEKRVLKTYTYNKSSSMRTAEVLVTLAVFGFCCLTFANSLRCYSCTSTKDCKKPSKLECNSDAANKTRDYLNLLYTGVPGTNFTSQSFVCVRDWLKTSSNEFTYKGCAYSNYQSCSYPVNPYYSQHHERKCAQCNRDVCNPAARANGSLLTVITTIVATVVVKSVWRNCIF</sequence>
<protein>
    <recommendedName>
        <fullName evidence="2">Protein sleepless</fullName>
    </recommendedName>
</protein>
<name>A0A034WGU0_BACDO</name>
<dbReference type="EMBL" id="GAKP01005038">
    <property type="protein sequence ID" value="JAC53914.1"/>
    <property type="molecule type" value="Transcribed_RNA"/>
</dbReference>
<organism evidence="1">
    <name type="scientific">Bactrocera dorsalis</name>
    <name type="common">Oriental fruit fly</name>
    <name type="synonym">Dacus dorsalis</name>
    <dbReference type="NCBI Taxonomy" id="27457"/>
    <lineage>
        <taxon>Eukaryota</taxon>
        <taxon>Metazoa</taxon>
        <taxon>Ecdysozoa</taxon>
        <taxon>Arthropoda</taxon>
        <taxon>Hexapoda</taxon>
        <taxon>Insecta</taxon>
        <taxon>Pterygota</taxon>
        <taxon>Neoptera</taxon>
        <taxon>Endopterygota</taxon>
        <taxon>Diptera</taxon>
        <taxon>Brachycera</taxon>
        <taxon>Muscomorpha</taxon>
        <taxon>Tephritoidea</taxon>
        <taxon>Tephritidae</taxon>
        <taxon>Bactrocera</taxon>
        <taxon>Bactrocera</taxon>
    </lineage>
</organism>
<dbReference type="OrthoDB" id="8050261at2759"/>
<evidence type="ECO:0000313" key="1">
    <source>
        <dbReference type="EMBL" id="JAC53914.1"/>
    </source>
</evidence>
<dbReference type="AlphaFoldDB" id="A0A034WGU0"/>
<reference evidence="1" key="1">
    <citation type="journal article" date="2014" name="BMC Genomics">
        <title>Characterizing the developmental transcriptome of the oriental fruit fly, Bactrocera dorsalis (Diptera: Tephritidae) through comparative genomic analysis with Drosophila melanogaster utilizing modENCODE datasets.</title>
        <authorList>
            <person name="Geib S.M."/>
            <person name="Calla B."/>
            <person name="Hall B."/>
            <person name="Hou S."/>
            <person name="Manoukis N.C."/>
        </authorList>
    </citation>
    <scope>NUCLEOTIDE SEQUENCE</scope>
    <source>
        <strain evidence="1">Punador</strain>
    </source>
</reference>